<dbReference type="OrthoDB" id="389591at2"/>
<dbReference type="EMBL" id="LK028559">
    <property type="protein sequence ID" value="CDR30746.1"/>
    <property type="molecule type" value="Genomic_DNA"/>
</dbReference>
<reference evidence="6" key="1">
    <citation type="submission" date="2014-05" db="EMBL/GenBank/DDBJ databases">
        <authorList>
            <person name="Kube M."/>
        </authorList>
    </citation>
    <scope>NUCLEOTIDE SEQUENCE [LARGE SCALE GENOMIC DNA]</scope>
</reference>
<evidence type="ECO:0000256" key="3">
    <source>
        <dbReference type="PIRSR" id="PIRSR000097-3"/>
    </source>
</evidence>
<evidence type="ECO:0000259" key="4">
    <source>
        <dbReference type="Pfam" id="PF00248"/>
    </source>
</evidence>
<accession>A0A061AGR4</accession>
<dbReference type="CDD" id="cd19071">
    <property type="entry name" value="AKR_AKR1-5-like"/>
    <property type="match status" value="1"/>
</dbReference>
<proteinExistence type="predicted"/>
<dbReference type="RefSeq" id="WP_045749257.1">
    <property type="nucleotide sequence ID" value="NZ_FUZK01000001.1"/>
</dbReference>
<keyword evidence="6" id="KW-1185">Reference proteome</keyword>
<dbReference type="PRINTS" id="PR00069">
    <property type="entry name" value="ALDKETRDTASE"/>
</dbReference>
<feature type="binding site" evidence="2">
    <location>
        <position position="117"/>
    </location>
    <ligand>
        <name>substrate</name>
    </ligand>
</feature>
<feature type="domain" description="NADP-dependent oxidoreductase" evidence="4">
    <location>
        <begin position="207"/>
        <end position="264"/>
    </location>
</feature>
<dbReference type="PROSITE" id="PS00798">
    <property type="entry name" value="ALDOKETO_REDUCTASE_1"/>
    <property type="match status" value="1"/>
</dbReference>
<dbReference type="Pfam" id="PF00248">
    <property type="entry name" value="Aldo_ket_red"/>
    <property type="match status" value="2"/>
</dbReference>
<dbReference type="PATRIC" id="fig|35623.3.peg.673"/>
<dbReference type="PROSITE" id="PS00063">
    <property type="entry name" value="ALDOKETO_REDUCTASE_3"/>
    <property type="match status" value="1"/>
</dbReference>
<dbReference type="PANTHER" id="PTHR43827">
    <property type="entry name" value="2,5-DIKETO-D-GLUCONIC ACID REDUCTASE"/>
    <property type="match status" value="1"/>
</dbReference>
<dbReference type="KEGG" id="aoc:Aocu_06730"/>
<dbReference type="InterPro" id="IPR020471">
    <property type="entry name" value="AKR"/>
</dbReference>
<dbReference type="PIRSF" id="PIRSF000097">
    <property type="entry name" value="AKR"/>
    <property type="match status" value="1"/>
</dbReference>
<dbReference type="AlphaFoldDB" id="A0A061AGR4"/>
<sequence length="265" mass="30657">MEYFKLSNGFLVPKIGMGTNTFGKKDNDFHGEITGDTKELLSSYQNGYRLIDTAIMYRNEAVIGKSIKESKIGRESIIVTSKISARSPFIDSEETIRNYLDQSIEHIGEYVDIYLIHHPSADMETNLNLWRVLESYYDKGLFKVIGVSNFDEEQLKYLMDHARIKPMMNQIESNPNRFNHELIKYSLMHHCLPVAWGPLDPVPNKDVLTNIGSKYHKTWAQVLLRYQIQRGVAVIPKSHNAIRQKENIDIFDFNLTDEDIRKIEG</sequence>
<dbReference type="PANTHER" id="PTHR43827:SF14">
    <property type="entry name" value="NADP-DEPENDENT OXIDOREDUCTASE DOMAIN-CONTAINING PROTEIN"/>
    <property type="match status" value="1"/>
</dbReference>
<dbReference type="SUPFAM" id="SSF51430">
    <property type="entry name" value="NAD(P)-linked oxidoreductase"/>
    <property type="match status" value="1"/>
</dbReference>
<organism evidence="5 6">
    <name type="scientific">Acholeplasma oculi</name>
    <dbReference type="NCBI Taxonomy" id="35623"/>
    <lineage>
        <taxon>Bacteria</taxon>
        <taxon>Bacillati</taxon>
        <taxon>Mycoplasmatota</taxon>
        <taxon>Mollicutes</taxon>
        <taxon>Acholeplasmatales</taxon>
        <taxon>Acholeplasmataceae</taxon>
        <taxon>Acholeplasma</taxon>
    </lineage>
</organism>
<gene>
    <name evidence="5" type="ORF">Aocu_06730</name>
</gene>
<dbReference type="InterPro" id="IPR036812">
    <property type="entry name" value="NAD(P)_OxRdtase_dom_sf"/>
</dbReference>
<dbReference type="InterPro" id="IPR018170">
    <property type="entry name" value="Aldo/ket_reductase_CS"/>
</dbReference>
<dbReference type="InterPro" id="IPR023210">
    <property type="entry name" value="NADP_OxRdtase_dom"/>
</dbReference>
<dbReference type="HOGENOM" id="CLU_023205_0_3_14"/>
<dbReference type="STRING" id="35623.Aocu_06730"/>
<evidence type="ECO:0000313" key="6">
    <source>
        <dbReference type="Proteomes" id="UP000032434"/>
    </source>
</evidence>
<protein>
    <submittedName>
        <fullName evidence="5">Aldo/keto reductase</fullName>
    </submittedName>
</protein>
<name>A0A061AGR4_9MOLU</name>
<dbReference type="Proteomes" id="UP000032434">
    <property type="component" value="Chromosome 1"/>
</dbReference>
<dbReference type="InParanoid" id="A0A061AGR4"/>
<evidence type="ECO:0000256" key="1">
    <source>
        <dbReference type="PIRSR" id="PIRSR000097-1"/>
    </source>
</evidence>
<dbReference type="Gene3D" id="3.20.20.100">
    <property type="entry name" value="NADP-dependent oxidoreductase domain"/>
    <property type="match status" value="1"/>
</dbReference>
<dbReference type="PROSITE" id="PS00062">
    <property type="entry name" value="ALDOKETO_REDUCTASE_2"/>
    <property type="match status" value="1"/>
</dbReference>
<feature type="domain" description="NADP-dependent oxidoreductase" evidence="4">
    <location>
        <begin position="14"/>
        <end position="199"/>
    </location>
</feature>
<evidence type="ECO:0000256" key="2">
    <source>
        <dbReference type="PIRSR" id="PIRSR000097-2"/>
    </source>
</evidence>
<evidence type="ECO:0000313" key="5">
    <source>
        <dbReference type="EMBL" id="CDR30746.1"/>
    </source>
</evidence>
<dbReference type="GO" id="GO:0016491">
    <property type="term" value="F:oxidoreductase activity"/>
    <property type="evidence" value="ECO:0007669"/>
    <property type="project" value="InterPro"/>
</dbReference>
<feature type="active site" description="Proton donor" evidence="1">
    <location>
        <position position="57"/>
    </location>
</feature>
<feature type="site" description="Lowers pKa of active site Tyr" evidence="3">
    <location>
        <position position="82"/>
    </location>
</feature>